<feature type="compositionally biased region" description="Basic and acidic residues" evidence="1">
    <location>
        <begin position="908"/>
        <end position="921"/>
    </location>
</feature>
<dbReference type="Proteomes" id="UP000307440">
    <property type="component" value="Unassembled WGS sequence"/>
</dbReference>
<evidence type="ECO:0000313" key="2">
    <source>
        <dbReference type="EMBL" id="TFK28433.1"/>
    </source>
</evidence>
<feature type="region of interest" description="Disordered" evidence="1">
    <location>
        <begin position="1032"/>
        <end position="1067"/>
    </location>
</feature>
<reference evidence="2 3" key="1">
    <citation type="journal article" date="2019" name="Nat. Ecol. Evol.">
        <title>Megaphylogeny resolves global patterns of mushroom evolution.</title>
        <authorList>
            <person name="Varga T."/>
            <person name="Krizsan K."/>
            <person name="Foldi C."/>
            <person name="Dima B."/>
            <person name="Sanchez-Garcia M."/>
            <person name="Sanchez-Ramirez S."/>
            <person name="Szollosi G.J."/>
            <person name="Szarkandi J.G."/>
            <person name="Papp V."/>
            <person name="Albert L."/>
            <person name="Andreopoulos W."/>
            <person name="Angelini C."/>
            <person name="Antonin V."/>
            <person name="Barry K.W."/>
            <person name="Bougher N.L."/>
            <person name="Buchanan P."/>
            <person name="Buyck B."/>
            <person name="Bense V."/>
            <person name="Catcheside P."/>
            <person name="Chovatia M."/>
            <person name="Cooper J."/>
            <person name="Damon W."/>
            <person name="Desjardin D."/>
            <person name="Finy P."/>
            <person name="Geml J."/>
            <person name="Haridas S."/>
            <person name="Hughes K."/>
            <person name="Justo A."/>
            <person name="Karasinski D."/>
            <person name="Kautmanova I."/>
            <person name="Kiss B."/>
            <person name="Kocsube S."/>
            <person name="Kotiranta H."/>
            <person name="LaButti K.M."/>
            <person name="Lechner B.E."/>
            <person name="Liimatainen K."/>
            <person name="Lipzen A."/>
            <person name="Lukacs Z."/>
            <person name="Mihaltcheva S."/>
            <person name="Morgado L.N."/>
            <person name="Niskanen T."/>
            <person name="Noordeloos M.E."/>
            <person name="Ohm R.A."/>
            <person name="Ortiz-Santana B."/>
            <person name="Ovrebo C."/>
            <person name="Racz N."/>
            <person name="Riley R."/>
            <person name="Savchenko A."/>
            <person name="Shiryaev A."/>
            <person name="Soop K."/>
            <person name="Spirin V."/>
            <person name="Szebenyi C."/>
            <person name="Tomsovsky M."/>
            <person name="Tulloss R.E."/>
            <person name="Uehling J."/>
            <person name="Grigoriev I.V."/>
            <person name="Vagvolgyi C."/>
            <person name="Papp T."/>
            <person name="Martin F.M."/>
            <person name="Miettinen O."/>
            <person name="Hibbett D.S."/>
            <person name="Nagy L.G."/>
        </authorList>
    </citation>
    <scope>NUCLEOTIDE SEQUENCE [LARGE SCALE GENOMIC DNA]</scope>
    <source>
        <strain evidence="2 3">CBS 121175</strain>
    </source>
</reference>
<feature type="compositionally biased region" description="Polar residues" evidence="1">
    <location>
        <begin position="271"/>
        <end position="285"/>
    </location>
</feature>
<proteinExistence type="predicted"/>
<feature type="region of interest" description="Disordered" evidence="1">
    <location>
        <begin position="720"/>
        <end position="945"/>
    </location>
</feature>
<feature type="compositionally biased region" description="Polar residues" evidence="1">
    <location>
        <begin position="898"/>
        <end position="907"/>
    </location>
</feature>
<feature type="compositionally biased region" description="Polar residues" evidence="1">
    <location>
        <begin position="673"/>
        <end position="688"/>
    </location>
</feature>
<feature type="compositionally biased region" description="Basic and acidic residues" evidence="1">
    <location>
        <begin position="63"/>
        <end position="78"/>
    </location>
</feature>
<feature type="region of interest" description="Disordered" evidence="1">
    <location>
        <begin position="574"/>
        <end position="688"/>
    </location>
</feature>
<feature type="compositionally biased region" description="Basic and acidic residues" evidence="1">
    <location>
        <begin position="1155"/>
        <end position="1164"/>
    </location>
</feature>
<feature type="region of interest" description="Disordered" evidence="1">
    <location>
        <begin position="61"/>
        <end position="142"/>
    </location>
</feature>
<feature type="region of interest" description="Disordered" evidence="1">
    <location>
        <begin position="1125"/>
        <end position="1194"/>
    </location>
</feature>
<evidence type="ECO:0000256" key="1">
    <source>
        <dbReference type="SAM" id="MobiDB-lite"/>
    </source>
</evidence>
<organism evidence="2 3">
    <name type="scientific">Coprinopsis marcescibilis</name>
    <name type="common">Agaric fungus</name>
    <name type="synonym">Psathyrella marcescibilis</name>
    <dbReference type="NCBI Taxonomy" id="230819"/>
    <lineage>
        <taxon>Eukaryota</taxon>
        <taxon>Fungi</taxon>
        <taxon>Dikarya</taxon>
        <taxon>Basidiomycota</taxon>
        <taxon>Agaricomycotina</taxon>
        <taxon>Agaricomycetes</taxon>
        <taxon>Agaricomycetidae</taxon>
        <taxon>Agaricales</taxon>
        <taxon>Agaricineae</taxon>
        <taxon>Psathyrellaceae</taxon>
        <taxon>Coprinopsis</taxon>
    </lineage>
</organism>
<sequence>MFLESSSRRSLDITVASSYLADNGRAPWQYRQFPSVDFEPTAFWTRFRASVGLLACGNRTRRAPRDEAGTGVEGRDQAAHVQVEGSLGEDVRTADSVRADEDSCLQDGSSSDSDSSSRLICGGEDADKASTDVDEPCGNARAARAPPTTVLVHPDPVLDLADKVGQVDFDAPVLREHQQAGLTEDSSNISPPPVHLVHVAVQTDHPSTRPPTSASNGHLPSLQTPRSSRSSSPISAATALPPLFDQSPSTPLHQLHFELPFANRHTGGSGDSTPASSCPASPVVNSLPTTPLQQFDFQLPFADRHTGTSGYSTPASSGPASPVVNSFALDVEDADLRWLQTFTYTDVSSDARQPQQLSAVRYSNTPASNDTGDAISNLVDTFGEVDLDEPVPSAHQQAGITEHTSISPPPVPLVRPATHPFTSTFKDLLSLHTPCSSRSSSPISALEALPSLFDQSPSTPWQQFDLQLPFADRHTGTSGDSTPTSSCPASPVVNSLPTTPWQRFDFQLLPFANRHTGTSGESTPASSCPTSPVVSSFAPDVEDAGLRWLQTFTYTDVSSDVRPVQQLSAVRYSKTPASNDTGDAISLHHPASLGIGRPPITDSLQSSGRTTPERPTPISPTPYGSSTLTNPSQPAAYEPAHRHYSRPHSLGAPGRDSSPGGLSSPERKPRFDISSSDQHSLNSGTCLPSPSLTEPILRTNFVHSAAPTFPAKFCRLASPSPDPRCGGTAHFASTPASSDGSSRYVSPPTSPPGSVKSVPNQDMPGPVYTGPARHTERRSHSPPHPGPIRRGTPTPAPRVVVGQYGTGVVSSSQAQPSTRPPKHGHPTTRRGDIHSNQPPARREPRVNSSSDALTPVTPLRKADPSRVRLSSASLKENREASLPPRGLSLMGTAPLASAKQNATSRFGTSKEEENIPFEHRAGSSKYPDARPLGNNGYSTPKKTPFRERKRFSNGWDSDEENHFVRKISTLFAPTAVPTEFCANVLYSPSIGSPNTSRLSRTARGSSMASIVSHGYCTPNASPARNHQVKQQISLSISARGPRTSPHSQPRRTTTPQRKTINRGAKPCDPFTLMGNEFEEFHGAARFIQGAEDHKRALEIRANAEAARSTPGDVPLNRAITSEFFGTNAANPGTTDYPLRHSTSGTSRGTAVAPRQRQEPQRQRDVQGSSWSRDDGRAASQMPSVVNVEVRSPQGRVPESRLTIAEHLGYAANLGYDYRLPPSASDRRVTTVVARQREEPQRQGYANEGSASNRAESRNGRVGASELPLSVKVKSDSSQPLRSGRRRNVTVGRHNAPA</sequence>
<feature type="compositionally biased region" description="Polar residues" evidence="1">
    <location>
        <begin position="808"/>
        <end position="817"/>
    </location>
</feature>
<protein>
    <submittedName>
        <fullName evidence="2">Uncharacterized protein</fullName>
    </submittedName>
</protein>
<feature type="compositionally biased region" description="Polar residues" evidence="1">
    <location>
        <begin position="734"/>
        <end position="744"/>
    </location>
</feature>
<feature type="region of interest" description="Disordered" evidence="1">
    <location>
        <begin position="515"/>
        <end position="534"/>
    </location>
</feature>
<feature type="region of interest" description="Disordered" evidence="1">
    <location>
        <begin position="1218"/>
        <end position="1297"/>
    </location>
</feature>
<evidence type="ECO:0000313" key="3">
    <source>
        <dbReference type="Proteomes" id="UP000307440"/>
    </source>
</evidence>
<name>A0A5C3L7B1_COPMA</name>
<feature type="compositionally biased region" description="Low complexity" evidence="1">
    <location>
        <begin position="219"/>
        <end position="239"/>
    </location>
</feature>
<accession>A0A5C3L7B1</accession>
<feature type="compositionally biased region" description="Basic and acidic residues" evidence="1">
    <location>
        <begin position="89"/>
        <end position="101"/>
    </location>
</feature>
<gene>
    <name evidence="2" type="ORF">FA15DRAFT_701096</name>
</gene>
<keyword evidence="3" id="KW-1185">Reference proteome</keyword>
<feature type="compositionally biased region" description="Low complexity" evidence="1">
    <location>
        <begin position="1041"/>
        <end position="1057"/>
    </location>
</feature>
<dbReference type="EMBL" id="ML210156">
    <property type="protein sequence ID" value="TFK28433.1"/>
    <property type="molecule type" value="Genomic_DNA"/>
</dbReference>
<feature type="compositionally biased region" description="Low complexity" evidence="1">
    <location>
        <begin position="476"/>
        <end position="486"/>
    </location>
</feature>
<feature type="compositionally biased region" description="Basic and acidic residues" evidence="1">
    <location>
        <begin position="1224"/>
        <end position="1240"/>
    </location>
</feature>
<feature type="compositionally biased region" description="Polar residues" evidence="1">
    <location>
        <begin position="622"/>
        <end position="633"/>
    </location>
</feature>
<feature type="region of interest" description="Disordered" evidence="1">
    <location>
        <begin position="203"/>
        <end position="285"/>
    </location>
</feature>
<feature type="region of interest" description="Disordered" evidence="1">
    <location>
        <begin position="471"/>
        <end position="492"/>
    </location>
</feature>